<gene>
    <name evidence="1" type="ORF">A163_11025</name>
</gene>
<protein>
    <recommendedName>
        <fullName evidence="3">Co-chaperone DjlA N-terminal domain-containing protein</fullName>
    </recommendedName>
</protein>
<evidence type="ECO:0008006" key="3">
    <source>
        <dbReference type="Google" id="ProtNLM"/>
    </source>
</evidence>
<evidence type="ECO:0000313" key="1">
    <source>
        <dbReference type="EMBL" id="OEF44688.1"/>
    </source>
</evidence>
<comment type="caution">
    <text evidence="1">The sequence shown here is derived from an EMBL/GenBank/DDBJ whole genome shotgun (WGS) entry which is preliminary data.</text>
</comment>
<name>A0ABX3B201_9VIBR</name>
<proteinExistence type="predicted"/>
<dbReference type="Gene3D" id="1.10.3680.10">
    <property type="entry name" value="TerB-like"/>
    <property type="match status" value="1"/>
</dbReference>
<reference evidence="1 2" key="1">
    <citation type="journal article" date="2012" name="Science">
        <title>Ecological populations of bacteria act as socially cohesive units of antibiotic production and resistance.</title>
        <authorList>
            <person name="Cordero O.X."/>
            <person name="Wildschutte H."/>
            <person name="Kirkup B."/>
            <person name="Proehl S."/>
            <person name="Ngo L."/>
            <person name="Hussain F."/>
            <person name="Le Roux F."/>
            <person name="Mincer T."/>
            <person name="Polz M.F."/>
        </authorList>
    </citation>
    <scope>NUCLEOTIDE SEQUENCE [LARGE SCALE GENOMIC DNA]</scope>
    <source>
        <strain evidence="1 2">1F-267</strain>
    </source>
</reference>
<dbReference type="Proteomes" id="UP000094638">
    <property type="component" value="Unassembled WGS sequence"/>
</dbReference>
<dbReference type="EMBL" id="AJZO02000250">
    <property type="protein sequence ID" value="OEF44688.1"/>
    <property type="molecule type" value="Genomic_DNA"/>
</dbReference>
<sequence length="210" mass="21857">MSFWKVLGGAAIGVGAIAAAPFTGGGSLLGAATLAGSLAGTATVAAAVGAGVAGAAVGASFDGDDDAEKRGEDKATAKYEAKYNKIESAFKDAEKRLNDTDDYFNLLIAMEAVGLACAACDGEVSQEERVEIDEFISGVMSSSLPPHIKTKIDGIANNPPNITTAYEYASKVSPESMGLFEEIIDVVMHADDYVHENEKAFLEAWRKLVA</sequence>
<dbReference type="SUPFAM" id="SSF158682">
    <property type="entry name" value="TerB-like"/>
    <property type="match status" value="1"/>
</dbReference>
<dbReference type="InterPro" id="IPR029024">
    <property type="entry name" value="TerB-like"/>
</dbReference>
<keyword evidence="2" id="KW-1185">Reference proteome</keyword>
<dbReference type="RefSeq" id="WP_017104191.1">
    <property type="nucleotide sequence ID" value="NZ_AJZO02000250.1"/>
</dbReference>
<organism evidence="1 2">
    <name type="scientific">Vibrio tasmaniensis 1F-267</name>
    <dbReference type="NCBI Taxonomy" id="1191324"/>
    <lineage>
        <taxon>Bacteria</taxon>
        <taxon>Pseudomonadati</taxon>
        <taxon>Pseudomonadota</taxon>
        <taxon>Gammaproteobacteria</taxon>
        <taxon>Vibrionales</taxon>
        <taxon>Vibrionaceae</taxon>
        <taxon>Vibrio</taxon>
    </lineage>
</organism>
<accession>A0ABX3B201</accession>
<evidence type="ECO:0000313" key="2">
    <source>
        <dbReference type="Proteomes" id="UP000094638"/>
    </source>
</evidence>